<protein>
    <submittedName>
        <fullName evidence="2">Uncharacterized protein</fullName>
    </submittedName>
</protein>
<reference evidence="2 3" key="1">
    <citation type="submission" date="2012-08" db="EMBL/GenBank/DDBJ databases">
        <title>Oryza genome evolution.</title>
        <authorList>
            <person name="Wing R.A."/>
        </authorList>
    </citation>
    <scope>NUCLEOTIDE SEQUENCE</scope>
</reference>
<sequence>MPWITYEAQKPPLSKTNDVQSLRRRLSPVDHQEQTPRSSMRSKSIRVVGLEGKRVIKKDGSPLPLTSPSDAAIL</sequence>
<reference evidence="3" key="2">
    <citation type="submission" date="2013-12" db="EMBL/GenBank/DDBJ databases">
        <authorList>
            <person name="Yu Y."/>
            <person name="Lee S."/>
            <person name="de Baynast K."/>
            <person name="Wissotski M."/>
            <person name="Liu L."/>
            <person name="Talag J."/>
            <person name="Goicoechea J."/>
            <person name="Angelova A."/>
            <person name="Jetty R."/>
            <person name="Kudrna D."/>
            <person name="Golser W."/>
            <person name="Rivera L."/>
            <person name="Zhang J."/>
            <person name="Wing R."/>
        </authorList>
    </citation>
    <scope>NUCLEOTIDE SEQUENCE</scope>
</reference>
<keyword evidence="3" id="KW-1185">Reference proteome</keyword>
<dbReference type="Proteomes" id="UP000032180">
    <property type="component" value="Chromosome 2"/>
</dbReference>
<proteinExistence type="predicted"/>
<evidence type="ECO:0000313" key="3">
    <source>
        <dbReference type="Proteomes" id="UP000032180"/>
    </source>
</evidence>
<dbReference type="Gramene" id="LPERR02G15550.1">
    <property type="protein sequence ID" value="LPERR02G15550.1"/>
    <property type="gene ID" value="LPERR02G15550"/>
</dbReference>
<evidence type="ECO:0000313" key="2">
    <source>
        <dbReference type="EnsemblPlants" id="LPERR02G15550.1"/>
    </source>
</evidence>
<dbReference type="HOGENOM" id="CLU_2691322_0_0_1"/>
<feature type="region of interest" description="Disordered" evidence="1">
    <location>
        <begin position="1"/>
        <end position="45"/>
    </location>
</feature>
<reference evidence="2" key="3">
    <citation type="submission" date="2015-04" db="UniProtKB">
        <authorList>
            <consortium name="EnsemblPlants"/>
        </authorList>
    </citation>
    <scope>IDENTIFICATION</scope>
</reference>
<name>A0A0D9VGR5_9ORYZ</name>
<dbReference type="AlphaFoldDB" id="A0A0D9VGR5"/>
<organism evidence="2 3">
    <name type="scientific">Leersia perrieri</name>
    <dbReference type="NCBI Taxonomy" id="77586"/>
    <lineage>
        <taxon>Eukaryota</taxon>
        <taxon>Viridiplantae</taxon>
        <taxon>Streptophyta</taxon>
        <taxon>Embryophyta</taxon>
        <taxon>Tracheophyta</taxon>
        <taxon>Spermatophyta</taxon>
        <taxon>Magnoliopsida</taxon>
        <taxon>Liliopsida</taxon>
        <taxon>Poales</taxon>
        <taxon>Poaceae</taxon>
        <taxon>BOP clade</taxon>
        <taxon>Oryzoideae</taxon>
        <taxon>Oryzeae</taxon>
        <taxon>Oryzinae</taxon>
        <taxon>Leersia</taxon>
    </lineage>
</organism>
<accession>A0A0D9VGR5</accession>
<dbReference type="EnsemblPlants" id="LPERR02G15550.1">
    <property type="protein sequence ID" value="LPERR02G15550.1"/>
    <property type="gene ID" value="LPERR02G15550"/>
</dbReference>
<evidence type="ECO:0000256" key="1">
    <source>
        <dbReference type="SAM" id="MobiDB-lite"/>
    </source>
</evidence>